<proteinExistence type="predicted"/>
<dbReference type="EMBL" id="JAAOZQ010000073">
    <property type="protein sequence ID" value="KAF7520478.1"/>
    <property type="molecule type" value="Genomic_DNA"/>
</dbReference>
<comment type="caution">
    <text evidence="1">The sequence shown here is derived from an EMBL/GenBank/DDBJ whole genome shotgun (WGS) entry which is preliminary data.</text>
</comment>
<organism evidence="1 2">
    <name type="scientific">Penicillium crustosum</name>
    <name type="common">Blue mold fungus</name>
    <dbReference type="NCBI Taxonomy" id="36656"/>
    <lineage>
        <taxon>Eukaryota</taxon>
        <taxon>Fungi</taxon>
        <taxon>Dikarya</taxon>
        <taxon>Ascomycota</taxon>
        <taxon>Pezizomycotina</taxon>
        <taxon>Eurotiomycetes</taxon>
        <taxon>Eurotiomycetidae</taxon>
        <taxon>Eurotiales</taxon>
        <taxon>Aspergillaceae</taxon>
        <taxon>Penicillium</taxon>
    </lineage>
</organism>
<dbReference type="Proteomes" id="UP000701341">
    <property type="component" value="Unassembled WGS sequence"/>
</dbReference>
<keyword evidence="2" id="KW-1185">Reference proteome</keyword>
<sequence length="178" mass="19358">MEANTHAKATDGKISCGAGNVPAYYNGARSKGSGNFALEFQSHPEDGHYEFGIDIRCQASQSDFVTKTVTITATTTIQPVTMTKTEDLSISTVTVISTTDCADSRITPHPSPTPSPDPTKFCATGSPYCWNEREQYKSGADCADGYRMEGCHCRHLFRGDIRRPRCNDVGTIKCTSCQ</sequence>
<protein>
    <submittedName>
        <fullName evidence="1">Uncharacterized protein</fullName>
    </submittedName>
</protein>
<evidence type="ECO:0000313" key="1">
    <source>
        <dbReference type="EMBL" id="KAF7520478.1"/>
    </source>
</evidence>
<evidence type="ECO:0000313" key="2">
    <source>
        <dbReference type="Proteomes" id="UP000701341"/>
    </source>
</evidence>
<reference evidence="1" key="1">
    <citation type="submission" date="2020-02" db="EMBL/GenBank/DDBJ databases">
        <authorList>
            <person name="Lichtner F.J."/>
        </authorList>
    </citation>
    <scope>NUCLEOTIDE SEQUENCE</scope>
    <source>
        <strain evidence="1">G10</strain>
    </source>
</reference>
<name>A0A9P5GGD1_PENCR</name>
<gene>
    <name evidence="1" type="ORF">PCG10_009123</name>
</gene>
<accession>A0A9P5GGD1</accession>
<dbReference type="AlphaFoldDB" id="A0A9P5GGD1"/>